<dbReference type="PANTHER" id="PTHR42770">
    <property type="entry name" value="AMINO ACID TRANSPORTER-RELATED"/>
    <property type="match status" value="1"/>
</dbReference>
<dbReference type="AlphaFoldDB" id="A0A7W4PD30"/>
<proteinExistence type="predicted"/>
<feature type="transmembrane region" description="Helical" evidence="5">
    <location>
        <begin position="368"/>
        <end position="391"/>
    </location>
</feature>
<feature type="transmembrane region" description="Helical" evidence="5">
    <location>
        <begin position="427"/>
        <end position="444"/>
    </location>
</feature>
<dbReference type="Proteomes" id="UP000555756">
    <property type="component" value="Unassembled WGS sequence"/>
</dbReference>
<feature type="transmembrane region" description="Helical" evidence="5">
    <location>
        <begin position="400"/>
        <end position="421"/>
    </location>
</feature>
<feature type="transmembrane region" description="Helical" evidence="5">
    <location>
        <begin position="208"/>
        <end position="227"/>
    </location>
</feature>
<dbReference type="PANTHER" id="PTHR42770:SF8">
    <property type="entry name" value="PUTRESCINE IMPORTER PUUP"/>
    <property type="match status" value="1"/>
</dbReference>
<evidence type="ECO:0000313" key="7">
    <source>
        <dbReference type="EMBL" id="MBB2189270.1"/>
    </source>
</evidence>
<dbReference type="InterPro" id="IPR050367">
    <property type="entry name" value="APC_superfamily"/>
</dbReference>
<keyword evidence="2 5" id="KW-0812">Transmembrane</keyword>
<dbReference type="Pfam" id="PF00324">
    <property type="entry name" value="AA_permease"/>
    <property type="match status" value="1"/>
</dbReference>
<evidence type="ECO:0000313" key="8">
    <source>
        <dbReference type="Proteomes" id="UP000555756"/>
    </source>
</evidence>
<sequence>MVTRAPPRHAAVAGRGVVDGNVKLDRTLGLGSVVLFGLAYMAPMIVLGTFGTLATASRGTTAMSYLIAAAAIFLTAMSYCVMSRVHPVAGSAYSYARRAIGPGIGFLVGWAVLLDYIFLPMVIWLIGAAYLAFAFPGVPGGVWIIGFIVLTSAINIVGIACANRVNIVLMLVQMAVLAAFLGLAARYVLLLNGPGGLVSVTPFFTAGVPFSASVAGAAIAAYSFLGFDAVTTLAEETRDARRIMPKAILVIALGSGLIFVLSAYLAQLAHPGAAFASTDAAAAEVARAIGGDLFVTVFLATLVVAQFTSGLAAQASVGRLLYAMGRDRVLPPAFFGRLHPRWLTPALNLLLVGGIGLAALAMDVATSASFINFGAFLGFATVNLSVIALYLKGDRRIRALGALAGVVVPALGAVCDIVLLWHLDRHARLLGLAWLALGVAYLGCRTRGFRRTPPDMEFAG</sequence>
<dbReference type="GO" id="GO:0055085">
    <property type="term" value="P:transmembrane transport"/>
    <property type="evidence" value="ECO:0007669"/>
    <property type="project" value="InterPro"/>
</dbReference>
<feature type="transmembrane region" description="Helical" evidence="5">
    <location>
        <begin position="103"/>
        <end position="135"/>
    </location>
</feature>
<gene>
    <name evidence="7" type="ORF">HLH34_04740</name>
</gene>
<dbReference type="EMBL" id="JABEQF010000003">
    <property type="protein sequence ID" value="MBB2189270.1"/>
    <property type="molecule type" value="Genomic_DNA"/>
</dbReference>
<keyword evidence="4 5" id="KW-0472">Membrane</keyword>
<comment type="subcellular location">
    <subcellularLocation>
        <location evidence="1">Membrane</location>
        <topology evidence="1">Multi-pass membrane protein</topology>
    </subcellularLocation>
</comment>
<organism evidence="7 8">
    <name type="scientific">Gluconacetobacter azotocaptans</name>
    <dbReference type="NCBI Taxonomy" id="142834"/>
    <lineage>
        <taxon>Bacteria</taxon>
        <taxon>Pseudomonadati</taxon>
        <taxon>Pseudomonadota</taxon>
        <taxon>Alphaproteobacteria</taxon>
        <taxon>Acetobacterales</taxon>
        <taxon>Acetobacteraceae</taxon>
        <taxon>Gluconacetobacter</taxon>
    </lineage>
</organism>
<evidence type="ECO:0000259" key="6">
    <source>
        <dbReference type="Pfam" id="PF00324"/>
    </source>
</evidence>
<dbReference type="Gene3D" id="1.20.1740.10">
    <property type="entry name" value="Amino acid/polyamine transporter I"/>
    <property type="match status" value="1"/>
</dbReference>
<name>A0A7W4PD30_9PROT</name>
<dbReference type="InterPro" id="IPR004841">
    <property type="entry name" value="AA-permease/SLC12A_dom"/>
</dbReference>
<evidence type="ECO:0000256" key="5">
    <source>
        <dbReference type="SAM" id="Phobius"/>
    </source>
</evidence>
<feature type="domain" description="Amino acid permease/ SLC12A" evidence="6">
    <location>
        <begin position="40"/>
        <end position="381"/>
    </location>
</feature>
<feature type="transmembrane region" description="Helical" evidence="5">
    <location>
        <begin position="62"/>
        <end position="82"/>
    </location>
</feature>
<evidence type="ECO:0000256" key="3">
    <source>
        <dbReference type="ARBA" id="ARBA00022989"/>
    </source>
</evidence>
<evidence type="ECO:0000256" key="2">
    <source>
        <dbReference type="ARBA" id="ARBA00022692"/>
    </source>
</evidence>
<feature type="transmembrane region" description="Helical" evidence="5">
    <location>
        <begin position="33"/>
        <end position="56"/>
    </location>
</feature>
<dbReference type="PIRSF" id="PIRSF006060">
    <property type="entry name" value="AA_transporter"/>
    <property type="match status" value="1"/>
</dbReference>
<dbReference type="GO" id="GO:0016020">
    <property type="term" value="C:membrane"/>
    <property type="evidence" value="ECO:0007669"/>
    <property type="project" value="UniProtKB-SubCell"/>
</dbReference>
<protein>
    <submittedName>
        <fullName evidence="7">APC family permease</fullName>
    </submittedName>
</protein>
<comment type="caution">
    <text evidence="7">The sequence shown here is derived from an EMBL/GenBank/DDBJ whole genome shotgun (WGS) entry which is preliminary data.</text>
</comment>
<feature type="transmembrane region" description="Helical" evidence="5">
    <location>
        <begin position="167"/>
        <end position="188"/>
    </location>
</feature>
<reference evidence="7 8" key="1">
    <citation type="submission" date="2020-04" db="EMBL/GenBank/DDBJ databases">
        <title>Description of novel Gluconacetobacter.</title>
        <authorList>
            <person name="Sombolestani A."/>
        </authorList>
    </citation>
    <scope>NUCLEOTIDE SEQUENCE [LARGE SCALE GENOMIC DNA]</scope>
    <source>
        <strain evidence="7 8">LMG 21311</strain>
    </source>
</reference>
<feature type="transmembrane region" description="Helical" evidence="5">
    <location>
        <begin position="293"/>
        <end position="322"/>
    </location>
</feature>
<accession>A0A7W4PD30</accession>
<evidence type="ECO:0000256" key="1">
    <source>
        <dbReference type="ARBA" id="ARBA00004141"/>
    </source>
</evidence>
<feature type="transmembrane region" description="Helical" evidence="5">
    <location>
        <begin position="342"/>
        <end position="362"/>
    </location>
</feature>
<keyword evidence="3 5" id="KW-1133">Transmembrane helix</keyword>
<feature type="transmembrane region" description="Helical" evidence="5">
    <location>
        <begin position="141"/>
        <end position="160"/>
    </location>
</feature>
<evidence type="ECO:0000256" key="4">
    <source>
        <dbReference type="ARBA" id="ARBA00023136"/>
    </source>
</evidence>
<feature type="transmembrane region" description="Helical" evidence="5">
    <location>
        <begin position="247"/>
        <end position="266"/>
    </location>
</feature>
<keyword evidence="8" id="KW-1185">Reference proteome</keyword>